<evidence type="ECO:0000256" key="3">
    <source>
        <dbReference type="ARBA" id="ARBA00022692"/>
    </source>
</evidence>
<dbReference type="AlphaFoldDB" id="A0A7K8L7B6"/>
<feature type="transmembrane region" description="Helical" evidence="9">
    <location>
        <begin position="170"/>
        <end position="190"/>
    </location>
</feature>
<evidence type="ECO:0000313" key="10">
    <source>
        <dbReference type="EMBL" id="NXE25198.1"/>
    </source>
</evidence>
<evidence type="ECO:0000256" key="7">
    <source>
        <dbReference type="ARBA" id="ARBA00040302"/>
    </source>
</evidence>
<dbReference type="EMBL" id="VWPR01000806">
    <property type="protein sequence ID" value="NXE25198.1"/>
    <property type="molecule type" value="Genomic_DNA"/>
</dbReference>
<gene>
    <name evidence="10" type="primary">Mfsd11</name>
    <name evidence="10" type="ORF">ARDKOR_R08215</name>
</gene>
<comment type="similarity">
    <text evidence="2">Belongs to the unc-93 family.</text>
</comment>
<accession>A0A7K8L7B6</accession>
<feature type="transmembrane region" description="Helical" evidence="9">
    <location>
        <begin position="309"/>
        <end position="328"/>
    </location>
</feature>
<dbReference type="PANTHER" id="PTHR23294:SF0">
    <property type="entry name" value="UNC93-LIKE PROTEIN MFSD11"/>
    <property type="match status" value="1"/>
</dbReference>
<feature type="transmembrane region" description="Helical" evidence="9">
    <location>
        <begin position="46"/>
        <end position="65"/>
    </location>
</feature>
<dbReference type="PANTHER" id="PTHR23294">
    <property type="entry name" value="ET TRANSLATION PRODUCT-RELATED"/>
    <property type="match status" value="1"/>
</dbReference>
<keyword evidence="3 9" id="KW-0812">Transmembrane</keyword>
<feature type="transmembrane region" description="Helical" evidence="9">
    <location>
        <begin position="276"/>
        <end position="297"/>
    </location>
</feature>
<evidence type="ECO:0000256" key="5">
    <source>
        <dbReference type="ARBA" id="ARBA00023136"/>
    </source>
</evidence>
<feature type="transmembrane region" description="Helical" evidence="9">
    <location>
        <begin position="7"/>
        <end position="26"/>
    </location>
</feature>
<evidence type="ECO:0000256" key="8">
    <source>
        <dbReference type="ARBA" id="ARBA00041910"/>
    </source>
</evidence>
<proteinExistence type="inferred from homology"/>
<keyword evidence="6" id="KW-0325">Glycoprotein</keyword>
<name>A0A7K8L7B6_9AVES</name>
<dbReference type="Proteomes" id="UP000560386">
    <property type="component" value="Unassembled WGS sequence"/>
</dbReference>
<dbReference type="Gene3D" id="1.20.1250.20">
    <property type="entry name" value="MFS general substrate transporter like domains"/>
    <property type="match status" value="2"/>
</dbReference>
<evidence type="ECO:0000313" key="11">
    <source>
        <dbReference type="Proteomes" id="UP000560386"/>
    </source>
</evidence>
<protein>
    <recommendedName>
        <fullName evidence="7">UNC93-like protein MFSD11</fullName>
    </recommendedName>
    <alternativeName>
        <fullName evidence="8">Major facilitator superfamily domain-containing protein 11</fullName>
    </alternativeName>
</protein>
<keyword evidence="11" id="KW-1185">Reference proteome</keyword>
<dbReference type="Pfam" id="PF05978">
    <property type="entry name" value="UNC-93"/>
    <property type="match status" value="1"/>
</dbReference>
<evidence type="ECO:0000256" key="4">
    <source>
        <dbReference type="ARBA" id="ARBA00022989"/>
    </source>
</evidence>
<evidence type="ECO:0000256" key="1">
    <source>
        <dbReference type="ARBA" id="ARBA00004141"/>
    </source>
</evidence>
<dbReference type="CDD" id="cd17407">
    <property type="entry name" value="MFS_MFSD11"/>
    <property type="match status" value="1"/>
</dbReference>
<dbReference type="InterPro" id="IPR036259">
    <property type="entry name" value="MFS_trans_sf"/>
</dbReference>
<feature type="transmembrane region" description="Helical" evidence="9">
    <location>
        <begin position="138"/>
        <end position="158"/>
    </location>
</feature>
<dbReference type="GO" id="GO:0016020">
    <property type="term" value="C:membrane"/>
    <property type="evidence" value="ECO:0007669"/>
    <property type="project" value="UniProtKB-SubCell"/>
</dbReference>
<dbReference type="InterPro" id="IPR010291">
    <property type="entry name" value="Ion_channel_UNC-93"/>
</dbReference>
<feature type="transmembrane region" description="Helical" evidence="9">
    <location>
        <begin position="100"/>
        <end position="118"/>
    </location>
</feature>
<keyword evidence="4 9" id="KW-1133">Transmembrane helix</keyword>
<comment type="caution">
    <text evidence="10">The sequence shown here is derived from an EMBL/GenBank/DDBJ whole genome shotgun (WGS) entry which is preliminary data.</text>
</comment>
<feature type="transmembrane region" description="Helical" evidence="9">
    <location>
        <begin position="410"/>
        <end position="431"/>
    </location>
</feature>
<dbReference type="SUPFAM" id="SSF103473">
    <property type="entry name" value="MFS general substrate transporter"/>
    <property type="match status" value="1"/>
</dbReference>
<feature type="transmembrane region" description="Helical" evidence="9">
    <location>
        <begin position="238"/>
        <end position="256"/>
    </location>
</feature>
<reference evidence="10 11" key="1">
    <citation type="submission" date="2019-09" db="EMBL/GenBank/DDBJ databases">
        <title>Bird 10,000 Genomes (B10K) Project - Family phase.</title>
        <authorList>
            <person name="Zhang G."/>
        </authorList>
    </citation>
    <scope>NUCLEOTIDE SEQUENCE [LARGE SCALE GENOMIC DNA]</scope>
    <source>
        <strain evidence="10">B10K-CU-031-01</strain>
        <tissue evidence="10">Muscle</tissue>
    </source>
</reference>
<organism evidence="10 11">
    <name type="scientific">Ardeotis kori</name>
    <dbReference type="NCBI Taxonomy" id="89386"/>
    <lineage>
        <taxon>Eukaryota</taxon>
        <taxon>Metazoa</taxon>
        <taxon>Chordata</taxon>
        <taxon>Craniata</taxon>
        <taxon>Vertebrata</taxon>
        <taxon>Euteleostomi</taxon>
        <taxon>Archelosauria</taxon>
        <taxon>Archosauria</taxon>
        <taxon>Dinosauria</taxon>
        <taxon>Saurischia</taxon>
        <taxon>Theropoda</taxon>
        <taxon>Coelurosauria</taxon>
        <taxon>Aves</taxon>
        <taxon>Neognathae</taxon>
        <taxon>Neoaves</taxon>
        <taxon>Otidimorphae</taxon>
        <taxon>Otidiformes</taxon>
        <taxon>Otididae</taxon>
        <taxon>Ardeotis</taxon>
    </lineage>
</organism>
<feature type="non-terminal residue" evidence="10">
    <location>
        <position position="449"/>
    </location>
</feature>
<evidence type="ECO:0000256" key="6">
    <source>
        <dbReference type="ARBA" id="ARBA00023180"/>
    </source>
</evidence>
<dbReference type="InterPro" id="IPR051617">
    <property type="entry name" value="UNC-93-like_regulator"/>
</dbReference>
<keyword evidence="5 9" id="KW-0472">Membrane</keyword>
<evidence type="ECO:0000256" key="2">
    <source>
        <dbReference type="ARBA" id="ARBA00009172"/>
    </source>
</evidence>
<comment type="subcellular location">
    <subcellularLocation>
        <location evidence="1">Membrane</location>
        <topology evidence="1">Multi-pass membrane protein</topology>
    </subcellularLocation>
</comment>
<feature type="transmembrane region" description="Helical" evidence="9">
    <location>
        <begin position="386"/>
        <end position="404"/>
    </location>
</feature>
<sequence length="449" mass="48888">MSPESKKLFNIIILGVSFMFIFTAFQTCGNIAQTVITNLNSTDFHGSGYTSMSIIYGVFSASNLISPSVVAVVGPQLSMVVSGIFYSLYIAVFIQPATWTFYTASVFIGIAAAVLWTAQGNCLTVNSDENTIGRNSGVFWALLQSSLFFGNLYIYFAWQGKTHISESDRRTVFIALTVISLVGTVLFFLIRKQEDTKAPGEEDSANEILGDSSSAENKMTRAVAAFKKSIKLSFTKEILLLSVTTAYTGLELTFFSGVYGTCIGAVNRFGTEEKSLIGLSGIFIGVGEILGGGIFGLLSKNNRFGRNPVVMLGIVVHFIAFYLIFFNMPNDAPIAPMEGTNDVAYMIPSKEVAIFCSFLLGLGDSCFNTQLLSILGFLYSEDSAPAFAIFKFVQSICAAVAYFYSNYFLLQWQLLIMVIVGFFGTITFFAVEWEAAAALVARGSDYSSI</sequence>
<evidence type="ECO:0000256" key="9">
    <source>
        <dbReference type="SAM" id="Phobius"/>
    </source>
</evidence>
<feature type="non-terminal residue" evidence="10">
    <location>
        <position position="1"/>
    </location>
</feature>